<dbReference type="OrthoDB" id="507128at2759"/>
<dbReference type="InterPro" id="IPR011042">
    <property type="entry name" value="6-blade_b-propeller_TolB-like"/>
</dbReference>
<reference evidence="2 3" key="1">
    <citation type="submission" date="2015-09" db="EMBL/GenBank/DDBJ databases">
        <title>Host preference determinants of Valsa canker pathogens revealed by comparative genomics.</title>
        <authorList>
            <person name="Yin Z."/>
            <person name="Huang L."/>
        </authorList>
    </citation>
    <scope>NUCLEOTIDE SEQUENCE [LARGE SCALE GENOMIC DNA]</scope>
    <source>
        <strain evidence="2 3">YSFL</strain>
    </source>
</reference>
<name>A0A423VAQ4_CYTCH</name>
<organism evidence="2 3">
    <name type="scientific">Cytospora chrysosperma</name>
    <name type="common">Cytospora canker fungus</name>
    <name type="synonym">Sphaeria chrysosperma</name>
    <dbReference type="NCBI Taxonomy" id="252740"/>
    <lineage>
        <taxon>Eukaryota</taxon>
        <taxon>Fungi</taxon>
        <taxon>Dikarya</taxon>
        <taxon>Ascomycota</taxon>
        <taxon>Pezizomycotina</taxon>
        <taxon>Sordariomycetes</taxon>
        <taxon>Sordariomycetidae</taxon>
        <taxon>Diaporthales</taxon>
        <taxon>Cytosporaceae</taxon>
        <taxon>Cytospora</taxon>
    </lineage>
</organism>
<dbReference type="Pfam" id="PF22807">
    <property type="entry name" value="TrAA12"/>
    <property type="match status" value="1"/>
</dbReference>
<evidence type="ECO:0000313" key="3">
    <source>
        <dbReference type="Proteomes" id="UP000284375"/>
    </source>
</evidence>
<dbReference type="EMBL" id="LJZO01000072">
    <property type="protein sequence ID" value="ROV87989.1"/>
    <property type="molecule type" value="Genomic_DNA"/>
</dbReference>
<dbReference type="Proteomes" id="UP000284375">
    <property type="component" value="Unassembled WGS sequence"/>
</dbReference>
<accession>A0A423VAQ4</accession>
<evidence type="ECO:0000259" key="1">
    <source>
        <dbReference type="Pfam" id="PF22807"/>
    </source>
</evidence>
<dbReference type="STRING" id="252740.A0A423VAQ4"/>
<keyword evidence="3" id="KW-1185">Reference proteome</keyword>
<dbReference type="Gene3D" id="2.120.10.30">
    <property type="entry name" value="TolB, C-terminal domain"/>
    <property type="match status" value="1"/>
</dbReference>
<dbReference type="SUPFAM" id="SSF50952">
    <property type="entry name" value="Soluble quinoprotein glucose dehydrogenase"/>
    <property type="match status" value="1"/>
</dbReference>
<dbReference type="InterPro" id="IPR011041">
    <property type="entry name" value="Quinoprot_gluc/sorb_DH_b-prop"/>
</dbReference>
<evidence type="ECO:0000313" key="2">
    <source>
        <dbReference type="EMBL" id="ROV87989.1"/>
    </source>
</evidence>
<sequence>MPSHDIGWAAQLVANGFTKPRTLAFDSSGALLVLDSGVGVKRLTFTDHGGSCLIPDTPVLVVNATSTIYASNAESVFAWPYNSSSGTVSGTNTTVVSGMANNDQVTRTLLMSQKEPGMLVVSRGSGESSGVDTLSSGLGQVKAFDLSDTPSQPYDFDTNGRLLGWGLYNAVGLGEHPNTGGIFSMDNGADDVTRDGVDVHQTNPGDEMNFHGFLNNTTTLPSDQEQGSNYGYPDCYAVWNTSIPDAPAGLKVGEQFSVVNNSTLNDTACRTDYVAPRLTFTPHQAPLDIVFAPDGTAAYITSHGSTDKINPVGYLIGQVSFDAATGMPTEPSDSTTAMVDIIRNTDDSSCPSSCLRPVGLAIDRQGRLFFSSDSTGEIYVLVKSSSTRSSSSPTGTGTMVMPKSTKKSDAEKLGAWMGAVLVSMAALSLVM</sequence>
<gene>
    <name evidence="2" type="ORF">VSDG_09198</name>
</gene>
<dbReference type="AlphaFoldDB" id="A0A423VAQ4"/>
<protein>
    <recommendedName>
        <fullName evidence="1">Pyrroloquinoline quinone-dependent pyranose dehydrogenase beta-propeller domain-containing protein</fullName>
    </recommendedName>
</protein>
<feature type="domain" description="Pyrroloquinoline quinone-dependent pyranose dehydrogenase beta-propeller" evidence="1">
    <location>
        <begin position="5"/>
        <end position="383"/>
    </location>
</feature>
<dbReference type="InterPro" id="IPR054539">
    <property type="entry name" value="Beta-prop_PDH"/>
</dbReference>
<proteinExistence type="predicted"/>
<comment type="caution">
    <text evidence="2">The sequence shown here is derived from an EMBL/GenBank/DDBJ whole genome shotgun (WGS) entry which is preliminary data.</text>
</comment>